<gene>
    <name evidence="12" type="ORF">PYX00_011516</name>
</gene>
<keyword evidence="6" id="KW-0694">RNA-binding</keyword>
<proteinExistence type="inferred from homology"/>
<evidence type="ECO:0000256" key="8">
    <source>
        <dbReference type="ARBA" id="ARBA00023274"/>
    </source>
</evidence>
<sequence>MKGAVDGGLAIPHSLKRIPGYVSEDEFDSEAFRDKLFGRILARYMKQMMENDPEKYKKTFQGYIKKGINPDDLESIYENAFKEIRKDSSRITKTRGDYTVFKEFKRVRLTKEERAARVRAKLLELEVK</sequence>
<keyword evidence="8" id="KW-0687">Ribonucleoprotein</keyword>
<evidence type="ECO:0000256" key="2">
    <source>
        <dbReference type="ARBA" id="ARBA00004496"/>
    </source>
</evidence>
<dbReference type="PANTHER" id="PTHR23410">
    <property type="entry name" value="RIBOSOMAL PROTEIN L5-RELATED"/>
    <property type="match status" value="1"/>
</dbReference>
<dbReference type="PANTHER" id="PTHR23410:SF12">
    <property type="entry name" value="LARGE RIBOSOMAL SUBUNIT PROTEIN UL18"/>
    <property type="match status" value="1"/>
</dbReference>
<accession>A0AAW2H7V3</accession>
<organism evidence="12">
    <name type="scientific">Menopon gallinae</name>
    <name type="common">poultry shaft louse</name>
    <dbReference type="NCBI Taxonomy" id="328185"/>
    <lineage>
        <taxon>Eukaryota</taxon>
        <taxon>Metazoa</taxon>
        <taxon>Ecdysozoa</taxon>
        <taxon>Arthropoda</taxon>
        <taxon>Hexapoda</taxon>
        <taxon>Insecta</taxon>
        <taxon>Pterygota</taxon>
        <taxon>Neoptera</taxon>
        <taxon>Paraneoptera</taxon>
        <taxon>Psocodea</taxon>
        <taxon>Troctomorpha</taxon>
        <taxon>Phthiraptera</taxon>
        <taxon>Amblycera</taxon>
        <taxon>Menoponidae</taxon>
        <taxon>Menopon</taxon>
    </lineage>
</organism>
<protein>
    <recommendedName>
        <fullName evidence="9">Large ribosomal subunit protein uL18</fullName>
    </recommendedName>
    <alternativeName>
        <fullName evidence="10">60S ribosomal protein L5</fullName>
    </alternativeName>
</protein>
<evidence type="ECO:0000259" key="11">
    <source>
        <dbReference type="Pfam" id="PF14204"/>
    </source>
</evidence>
<dbReference type="Pfam" id="PF14204">
    <property type="entry name" value="Ribosomal_L18_c"/>
    <property type="match status" value="1"/>
</dbReference>
<dbReference type="Gene3D" id="3.30.420.100">
    <property type="match status" value="1"/>
</dbReference>
<dbReference type="AlphaFoldDB" id="A0AAW2H7V3"/>
<dbReference type="GO" id="GO:0000027">
    <property type="term" value="P:ribosomal large subunit assembly"/>
    <property type="evidence" value="ECO:0007669"/>
    <property type="project" value="TreeGrafter"/>
</dbReference>
<comment type="caution">
    <text evidence="12">The sequence shown here is derived from an EMBL/GenBank/DDBJ whole genome shotgun (WGS) entry which is preliminary data.</text>
</comment>
<dbReference type="EMBL" id="JARGDH010000006">
    <property type="protein sequence ID" value="KAL0265801.1"/>
    <property type="molecule type" value="Genomic_DNA"/>
</dbReference>
<dbReference type="PRINTS" id="PR00058">
    <property type="entry name" value="RIBOSOMALL5"/>
</dbReference>
<keyword evidence="4" id="KW-0963">Cytoplasm</keyword>
<dbReference type="InterPro" id="IPR025607">
    <property type="entry name" value="Ribosomal_uL18_C_euk"/>
</dbReference>
<dbReference type="GO" id="GO:0006412">
    <property type="term" value="P:translation"/>
    <property type="evidence" value="ECO:0007669"/>
    <property type="project" value="InterPro"/>
</dbReference>
<evidence type="ECO:0000313" key="12">
    <source>
        <dbReference type="EMBL" id="KAL0265801.1"/>
    </source>
</evidence>
<evidence type="ECO:0000256" key="3">
    <source>
        <dbReference type="ARBA" id="ARBA00007116"/>
    </source>
</evidence>
<dbReference type="SUPFAM" id="SSF53137">
    <property type="entry name" value="Translational machinery components"/>
    <property type="match status" value="1"/>
</dbReference>
<reference evidence="12" key="1">
    <citation type="journal article" date="2024" name="Gigascience">
        <title>Chromosome-level genome of the poultry shaft louse Menopon gallinae provides insight into the host-switching and adaptive evolution of parasitic lice.</title>
        <authorList>
            <person name="Xu Y."/>
            <person name="Ma L."/>
            <person name="Liu S."/>
            <person name="Liang Y."/>
            <person name="Liu Q."/>
            <person name="He Z."/>
            <person name="Tian L."/>
            <person name="Duan Y."/>
            <person name="Cai W."/>
            <person name="Li H."/>
            <person name="Song F."/>
        </authorList>
    </citation>
    <scope>NUCLEOTIDE SEQUENCE</scope>
    <source>
        <strain evidence="12">Cailab_2023a</strain>
    </source>
</reference>
<dbReference type="InterPro" id="IPR005485">
    <property type="entry name" value="Rbsml_uL18_euk_arch"/>
</dbReference>
<evidence type="ECO:0000256" key="5">
    <source>
        <dbReference type="ARBA" id="ARBA00022730"/>
    </source>
</evidence>
<evidence type="ECO:0000256" key="6">
    <source>
        <dbReference type="ARBA" id="ARBA00022884"/>
    </source>
</evidence>
<evidence type="ECO:0000256" key="9">
    <source>
        <dbReference type="ARBA" id="ARBA00035197"/>
    </source>
</evidence>
<comment type="function">
    <text evidence="1">Component of the ribosome, a large ribonucleoprotein complex responsible for the synthesis of proteins in the cell. The small ribosomal subunit (SSU) binds messenger RNAs (mRNAs) and translates the encoded message by selecting cognate aminoacyl-transfer RNA (tRNA) molecules. The large subunit (LSU) contains the ribosomal catalytic site termed the peptidyl transferase center (PTC), which catalyzes the formation of peptide bonds, thereby polymerizing the amino acids delivered by tRNAs into a polypeptide chain. The nascent polypeptides leave the ribosome through a tunnel in the LSU and interact with protein factors that function in enzymatic processing, targeting, and the membrane insertion of nascent chains at the exit of the ribosomal tunnel.</text>
</comment>
<dbReference type="GO" id="GO:0008097">
    <property type="term" value="F:5S rRNA binding"/>
    <property type="evidence" value="ECO:0007669"/>
    <property type="project" value="InterPro"/>
</dbReference>
<feature type="domain" description="Large ribosomal subunit protein uL18 C-terminal eukaryotes" evidence="11">
    <location>
        <begin position="73"/>
        <end position="125"/>
    </location>
</feature>
<dbReference type="GO" id="GO:0022625">
    <property type="term" value="C:cytosolic large ribosomal subunit"/>
    <property type="evidence" value="ECO:0007669"/>
    <property type="project" value="TreeGrafter"/>
</dbReference>
<comment type="subcellular location">
    <subcellularLocation>
        <location evidence="2">Cytoplasm</location>
    </subcellularLocation>
</comment>
<comment type="similarity">
    <text evidence="3">Belongs to the universal ribosomal protein uL18 family.</text>
</comment>
<name>A0AAW2H7V3_9NEOP</name>
<evidence type="ECO:0000256" key="4">
    <source>
        <dbReference type="ARBA" id="ARBA00022490"/>
    </source>
</evidence>
<evidence type="ECO:0000256" key="7">
    <source>
        <dbReference type="ARBA" id="ARBA00022980"/>
    </source>
</evidence>
<keyword evidence="7" id="KW-0689">Ribosomal protein</keyword>
<evidence type="ECO:0000256" key="1">
    <source>
        <dbReference type="ARBA" id="ARBA00004021"/>
    </source>
</evidence>
<keyword evidence="5" id="KW-0699">rRNA-binding</keyword>
<evidence type="ECO:0000256" key="10">
    <source>
        <dbReference type="ARBA" id="ARBA00035352"/>
    </source>
</evidence>
<dbReference type="GO" id="GO:0003735">
    <property type="term" value="F:structural constituent of ribosome"/>
    <property type="evidence" value="ECO:0007669"/>
    <property type="project" value="InterPro"/>
</dbReference>